<name>A0A498MGB2_LABRO</name>
<reference evidence="2 3" key="1">
    <citation type="submission" date="2018-03" db="EMBL/GenBank/DDBJ databases">
        <title>Draft genome sequence of Rohu Carp (Labeo rohita).</title>
        <authorList>
            <person name="Das P."/>
            <person name="Kushwaha B."/>
            <person name="Joshi C.G."/>
            <person name="Kumar D."/>
            <person name="Nagpure N.S."/>
            <person name="Sahoo L."/>
            <person name="Das S.P."/>
            <person name="Bit A."/>
            <person name="Patnaik S."/>
            <person name="Meher P.K."/>
            <person name="Jayasankar P."/>
            <person name="Koringa P.G."/>
            <person name="Patel N.V."/>
            <person name="Hinsu A.T."/>
            <person name="Kumar R."/>
            <person name="Pandey M."/>
            <person name="Agarwal S."/>
            <person name="Srivastava S."/>
            <person name="Singh M."/>
            <person name="Iquebal M.A."/>
            <person name="Jaiswal S."/>
            <person name="Angadi U.B."/>
            <person name="Kumar N."/>
            <person name="Raza M."/>
            <person name="Shah T.M."/>
            <person name="Rai A."/>
            <person name="Jena J.K."/>
        </authorList>
    </citation>
    <scope>NUCLEOTIDE SEQUENCE [LARGE SCALE GENOMIC DNA]</scope>
    <source>
        <strain evidence="2">DASCIFA01</strain>
        <tissue evidence="2">Testis</tissue>
    </source>
</reference>
<protein>
    <submittedName>
        <fullName evidence="2">Uncharacterized protein</fullName>
    </submittedName>
</protein>
<dbReference type="EMBL" id="QBIY01012731">
    <property type="protein sequence ID" value="RXN17976.1"/>
    <property type="molecule type" value="Genomic_DNA"/>
</dbReference>
<keyword evidence="3" id="KW-1185">Reference proteome</keyword>
<evidence type="ECO:0000313" key="2">
    <source>
        <dbReference type="EMBL" id="RXN17976.1"/>
    </source>
</evidence>
<gene>
    <name evidence="2" type="ORF">ROHU_007946</name>
</gene>
<dbReference type="AlphaFoldDB" id="A0A498MGB2"/>
<dbReference type="Proteomes" id="UP000290572">
    <property type="component" value="Unassembled WGS sequence"/>
</dbReference>
<evidence type="ECO:0000313" key="3">
    <source>
        <dbReference type="Proteomes" id="UP000290572"/>
    </source>
</evidence>
<feature type="compositionally biased region" description="Polar residues" evidence="1">
    <location>
        <begin position="9"/>
        <end position="19"/>
    </location>
</feature>
<feature type="region of interest" description="Disordered" evidence="1">
    <location>
        <begin position="1"/>
        <end position="44"/>
    </location>
</feature>
<organism evidence="2 3">
    <name type="scientific">Labeo rohita</name>
    <name type="common">Indian major carp</name>
    <name type="synonym">Cyprinus rohita</name>
    <dbReference type="NCBI Taxonomy" id="84645"/>
    <lineage>
        <taxon>Eukaryota</taxon>
        <taxon>Metazoa</taxon>
        <taxon>Chordata</taxon>
        <taxon>Craniata</taxon>
        <taxon>Vertebrata</taxon>
        <taxon>Euteleostomi</taxon>
        <taxon>Actinopterygii</taxon>
        <taxon>Neopterygii</taxon>
        <taxon>Teleostei</taxon>
        <taxon>Ostariophysi</taxon>
        <taxon>Cypriniformes</taxon>
        <taxon>Cyprinidae</taxon>
        <taxon>Labeoninae</taxon>
        <taxon>Labeonini</taxon>
        <taxon>Labeo</taxon>
    </lineage>
</organism>
<proteinExistence type="predicted"/>
<comment type="caution">
    <text evidence="2">The sequence shown here is derived from an EMBL/GenBank/DDBJ whole genome shotgun (WGS) entry which is preliminary data.</text>
</comment>
<accession>A0A498MGB2</accession>
<sequence>MKCEEEQITPKTQLSSDNNDCGAVTVGLDEETPEKDRLSLEDQDSVEKDMMKITPKTQLSSDNNDCGAVTVGLDENAVSYVTIAFLLIHNGMDVLLSGGLAKGGWDSGGARGGD</sequence>
<feature type="compositionally biased region" description="Basic and acidic residues" evidence="1">
    <location>
        <begin position="34"/>
        <end position="44"/>
    </location>
</feature>
<evidence type="ECO:0000256" key="1">
    <source>
        <dbReference type="SAM" id="MobiDB-lite"/>
    </source>
</evidence>